<evidence type="ECO:0000313" key="1">
    <source>
        <dbReference type="EMBL" id="EPY17150.1"/>
    </source>
</evidence>
<keyword evidence="2" id="KW-1185">Reference proteome</keyword>
<organism evidence="1 2">
    <name type="scientific">Strigomonas culicis</name>
    <dbReference type="NCBI Taxonomy" id="28005"/>
    <lineage>
        <taxon>Eukaryota</taxon>
        <taxon>Discoba</taxon>
        <taxon>Euglenozoa</taxon>
        <taxon>Kinetoplastea</taxon>
        <taxon>Metakinetoplastina</taxon>
        <taxon>Trypanosomatida</taxon>
        <taxon>Trypanosomatidae</taxon>
        <taxon>Strigomonadinae</taxon>
        <taxon>Strigomonas</taxon>
    </lineage>
</organism>
<comment type="caution">
    <text evidence="1">The sequence shown here is derived from an EMBL/GenBank/DDBJ whole genome shotgun (WGS) entry which is preliminary data.</text>
</comment>
<protein>
    <submittedName>
        <fullName evidence="1">Uncharacterized protein</fullName>
    </submittedName>
</protein>
<accession>S9V2Y3</accession>
<dbReference type="EMBL" id="ATMH01010645">
    <property type="protein sequence ID" value="EPY17150.1"/>
    <property type="molecule type" value="Genomic_DNA"/>
</dbReference>
<sequence>MLAKVKTIFSSFQVLQQGIDTEIAACAARMKDVRESEKQYLQRMLRDIYQEQQQQQQDGGHAAPGNATGLLCVEDFIGCGCAREAEGTCPFTHFFGNMNSATAKHTPRRETMENCTREMSKNIFIKLVLQYLKCYYIACDICSL</sequence>
<name>S9V2Y3_9TRYP</name>
<dbReference type="AlphaFoldDB" id="S9V2Y3"/>
<evidence type="ECO:0000313" key="2">
    <source>
        <dbReference type="Proteomes" id="UP000015354"/>
    </source>
</evidence>
<dbReference type="Proteomes" id="UP000015354">
    <property type="component" value="Unassembled WGS sequence"/>
</dbReference>
<proteinExistence type="predicted"/>
<gene>
    <name evidence="1" type="ORF">STCU_10798</name>
</gene>
<reference evidence="1 2" key="1">
    <citation type="journal article" date="2013" name="PLoS ONE">
        <title>Predicting the Proteins of Angomonas deanei, Strigomonas culicis and Their Respective Endosymbionts Reveals New Aspects of the Trypanosomatidae Family.</title>
        <authorList>
            <person name="Motta M.C."/>
            <person name="Martins A.C."/>
            <person name="de Souza S.S."/>
            <person name="Catta-Preta C.M."/>
            <person name="Silva R."/>
            <person name="Klein C.C."/>
            <person name="de Almeida L.G."/>
            <person name="de Lima Cunha O."/>
            <person name="Ciapina L.P."/>
            <person name="Brocchi M."/>
            <person name="Colabardini A.C."/>
            <person name="de Araujo Lima B."/>
            <person name="Machado C.R."/>
            <person name="de Almeida Soares C.M."/>
            <person name="Probst C.M."/>
            <person name="de Menezes C.B."/>
            <person name="Thompson C.E."/>
            <person name="Bartholomeu D.C."/>
            <person name="Gradia D.F."/>
            <person name="Pavoni D.P."/>
            <person name="Grisard E.C."/>
            <person name="Fantinatti-Garboggini F."/>
            <person name="Marchini F.K."/>
            <person name="Rodrigues-Luiz G.F."/>
            <person name="Wagner G."/>
            <person name="Goldman G.H."/>
            <person name="Fietto J.L."/>
            <person name="Elias M.C."/>
            <person name="Goldman M.H."/>
            <person name="Sagot M.F."/>
            <person name="Pereira M."/>
            <person name="Stoco P.H."/>
            <person name="de Mendonca-Neto R.P."/>
            <person name="Teixeira S.M."/>
            <person name="Maciel T.E."/>
            <person name="de Oliveira Mendes T.A."/>
            <person name="Urmenyi T.P."/>
            <person name="de Souza W."/>
            <person name="Schenkman S."/>
            <person name="de Vasconcelos A.T."/>
        </authorList>
    </citation>
    <scope>NUCLEOTIDE SEQUENCE [LARGE SCALE GENOMIC DNA]</scope>
</reference>